<organism evidence="1 2">
    <name type="scientific">Paenibacillus durus</name>
    <name type="common">Paenibacillus azotofixans</name>
    <dbReference type="NCBI Taxonomy" id="44251"/>
    <lineage>
        <taxon>Bacteria</taxon>
        <taxon>Bacillati</taxon>
        <taxon>Bacillota</taxon>
        <taxon>Bacilli</taxon>
        <taxon>Bacillales</taxon>
        <taxon>Paenibacillaceae</taxon>
        <taxon>Paenibacillus</taxon>
    </lineage>
</organism>
<accession>A0A089HLJ8</accession>
<dbReference type="Proteomes" id="UP000029409">
    <property type="component" value="Chromosome"/>
</dbReference>
<name>A0A089HLJ8_PAEDU</name>
<keyword evidence="2" id="KW-1185">Reference proteome</keyword>
<sequence>MSRMEYYVLEHDRRLPANGANLAFPERMLRGYGHAEQQEIVYVKPGNSLTSSSLIEHPILLVSEELRAIINKQIPEIAYKSVIVMDLKQQGQFDYAWMDFQEIACLAPDRTETDNGQVHTIWVDPEALREAAIFQIPYYRSRVLVARVDVAESLLRKSLYGLRIRPIRLTGGEA</sequence>
<dbReference type="KEGG" id="pdu:PDUR_04100"/>
<dbReference type="AlphaFoldDB" id="A0A089HLJ8"/>
<dbReference type="RefSeq" id="WP_042205197.1">
    <property type="nucleotide sequence ID" value="NZ_CP009288.1"/>
</dbReference>
<gene>
    <name evidence="1" type="ORF">PDUR_04100</name>
</gene>
<reference evidence="1 2" key="1">
    <citation type="submission" date="2014-08" db="EMBL/GenBank/DDBJ databases">
        <title>Comparative genomics of the Paenibacillus odorifer group.</title>
        <authorList>
            <person name="den Bakker H.C."/>
            <person name="Tsai Y.-C."/>
            <person name="Martin N."/>
            <person name="Korlach J."/>
            <person name="Wiedmann M."/>
        </authorList>
    </citation>
    <scope>NUCLEOTIDE SEQUENCE [LARGE SCALE GENOMIC DNA]</scope>
    <source>
        <strain evidence="1 2">DSM 1735</strain>
    </source>
</reference>
<protein>
    <submittedName>
        <fullName evidence="1">Uncharacterized protein</fullName>
    </submittedName>
</protein>
<proteinExistence type="predicted"/>
<evidence type="ECO:0000313" key="1">
    <source>
        <dbReference type="EMBL" id="AIQ11268.1"/>
    </source>
</evidence>
<evidence type="ECO:0000313" key="2">
    <source>
        <dbReference type="Proteomes" id="UP000029409"/>
    </source>
</evidence>
<dbReference type="STRING" id="44251.PDUR_04100"/>
<dbReference type="EMBL" id="CP009288">
    <property type="protein sequence ID" value="AIQ11268.1"/>
    <property type="molecule type" value="Genomic_DNA"/>
</dbReference>
<dbReference type="OrthoDB" id="2594887at2"/>